<dbReference type="PANTHER" id="PTHR37321">
    <property type="entry name" value="EXPORTED PROTEIN-RELATED"/>
    <property type="match status" value="1"/>
</dbReference>
<dbReference type="Gene3D" id="3.20.20.490">
    <property type="entry name" value="GxGYxYP glycoside hydrolase, C-terminal domain"/>
    <property type="match status" value="1"/>
</dbReference>
<organism evidence="5 6">
    <name type="scientific">Parapedobacter pyrenivorans</name>
    <dbReference type="NCBI Taxonomy" id="1305674"/>
    <lineage>
        <taxon>Bacteria</taxon>
        <taxon>Pseudomonadati</taxon>
        <taxon>Bacteroidota</taxon>
        <taxon>Sphingobacteriia</taxon>
        <taxon>Sphingobacteriales</taxon>
        <taxon>Sphingobacteriaceae</taxon>
        <taxon>Parapedobacter</taxon>
    </lineage>
</organism>
<feature type="chain" id="PRO_5037317978" description="GxGYxY sequence motif-containing protein" evidence="1">
    <location>
        <begin position="24"/>
        <end position="581"/>
    </location>
</feature>
<dbReference type="Pfam" id="PF16216">
    <property type="entry name" value="GxGYxYP_N"/>
    <property type="match status" value="1"/>
</dbReference>
<dbReference type="Pfam" id="PF20957">
    <property type="entry name" value="GxGYxYP_N_2nd"/>
    <property type="match status" value="1"/>
</dbReference>
<feature type="domain" description="GxGYxYP putative glycoside hydrolase C-terminal" evidence="2">
    <location>
        <begin position="348"/>
        <end position="576"/>
    </location>
</feature>
<evidence type="ECO:0000256" key="1">
    <source>
        <dbReference type="SAM" id="SignalP"/>
    </source>
</evidence>
<dbReference type="InterPro" id="IPR038410">
    <property type="entry name" value="GxGYxYP_C_sf"/>
</dbReference>
<feature type="domain" description="GxGYxYP putative glycoside hydrolase first N-terminal" evidence="3">
    <location>
        <begin position="47"/>
        <end position="102"/>
    </location>
</feature>
<reference evidence="5" key="1">
    <citation type="journal article" date="2014" name="Int. J. Syst. Evol. Microbiol.">
        <title>Complete genome sequence of Corynebacterium casei LMG S-19264T (=DSM 44701T), isolated from a smear-ripened cheese.</title>
        <authorList>
            <consortium name="US DOE Joint Genome Institute (JGI-PGF)"/>
            <person name="Walter F."/>
            <person name="Albersmeier A."/>
            <person name="Kalinowski J."/>
            <person name="Ruckert C."/>
        </authorList>
    </citation>
    <scope>NUCLEOTIDE SEQUENCE</scope>
    <source>
        <strain evidence="5">CGMCC 1.12195</strain>
    </source>
</reference>
<evidence type="ECO:0000259" key="3">
    <source>
        <dbReference type="Pfam" id="PF16216"/>
    </source>
</evidence>
<proteinExistence type="predicted"/>
<dbReference type="EMBL" id="BMER01000006">
    <property type="protein sequence ID" value="GGH03695.1"/>
    <property type="molecule type" value="Genomic_DNA"/>
</dbReference>
<evidence type="ECO:0000313" key="6">
    <source>
        <dbReference type="Proteomes" id="UP000660862"/>
    </source>
</evidence>
<feature type="domain" description="GxGYxYP putative glycoside hydrolase second N-terminal" evidence="4">
    <location>
        <begin position="114"/>
        <end position="187"/>
    </location>
</feature>
<accession>A0A917I2R2</accession>
<evidence type="ECO:0000259" key="4">
    <source>
        <dbReference type="Pfam" id="PF20957"/>
    </source>
</evidence>
<gene>
    <name evidence="5" type="ORF">GCM10007415_44880</name>
</gene>
<evidence type="ECO:0008006" key="7">
    <source>
        <dbReference type="Google" id="ProtNLM"/>
    </source>
</evidence>
<evidence type="ECO:0000259" key="2">
    <source>
        <dbReference type="Pfam" id="PF14323"/>
    </source>
</evidence>
<dbReference type="AlphaFoldDB" id="A0A917I2R2"/>
<dbReference type="Pfam" id="PF14323">
    <property type="entry name" value="GxGYxYP_C"/>
    <property type="match status" value="1"/>
</dbReference>
<protein>
    <recommendedName>
        <fullName evidence="7">GxGYxY sequence motif-containing protein</fullName>
    </recommendedName>
</protein>
<dbReference type="Proteomes" id="UP000660862">
    <property type="component" value="Unassembled WGS sequence"/>
</dbReference>
<keyword evidence="6" id="KW-1185">Reference proteome</keyword>
<name>A0A917I2R2_9SPHI</name>
<dbReference type="RefSeq" id="WP_188508355.1">
    <property type="nucleotide sequence ID" value="NZ_BMER01000006.1"/>
</dbReference>
<dbReference type="InterPro" id="IPR025832">
    <property type="entry name" value="GxGYxYP_C"/>
</dbReference>
<keyword evidence="1" id="KW-0732">Signal</keyword>
<dbReference type="InterPro" id="IPR048310">
    <property type="entry name" value="GxGYxYP_N_2nd"/>
</dbReference>
<dbReference type="InterPro" id="IPR032626">
    <property type="entry name" value="GxGYxYP_N_1st"/>
</dbReference>
<dbReference type="PANTHER" id="PTHR37321:SF1">
    <property type="entry name" value="EXPORTED PROTEIN"/>
    <property type="match status" value="1"/>
</dbReference>
<sequence>MNAMNFNSSKCLLFMLLCGILAAACEPTVHTNKLYTYTLSGDNTADAYDEAVMVACIQGILNRNTTQLYLLSDTYERPAYWLDTLSASGKWLENKEHTAIATLEELMALAGDQVKGAIIWDPDVPASLNVATTLAGLEDGIVVSPGQADLYLDRWELPIIKDFRGMFTGQETGSKKNDAYRWAIREFLETGRCDPHWLCLYEDAYMTREKGDINYVVTRDWPVRNQSFVYDLSPWGDEAPLDDPDQRLGTDLETYKLMLEAVMKLTKGKQMTEVAGFFSFPKYSNIPGYESKHDPVPTEWETVHLISPYNCYQNTVAHLCFNQSIHAQAAVGELQQGRPELKDPEGGKTYLCFLMADYDSATPLYDFLPKHWNDSARGEIPLAWGINPNLIETYPDVIQYFYDTKSPNDFFTADASAAGYMNPNRIGSAHLPLFIDHNKRFYQRLDMSLSPMVLDWDEPTAAVKDAFTQFSGDGFSTIVIDFHNAGGKLPKPHVWKEMPVMELINSACNFSTPQQTANELSLEIPAPRDGAKPAFYFFRIVWTSPSQVIAALEELRKLRPELDIEVVDPYNFFHLFKSTEG</sequence>
<feature type="signal peptide" evidence="1">
    <location>
        <begin position="1"/>
        <end position="23"/>
    </location>
</feature>
<evidence type="ECO:0000313" key="5">
    <source>
        <dbReference type="EMBL" id="GGH03695.1"/>
    </source>
</evidence>
<comment type="caution">
    <text evidence="5">The sequence shown here is derived from an EMBL/GenBank/DDBJ whole genome shotgun (WGS) entry which is preliminary data.</text>
</comment>
<reference evidence="5" key="2">
    <citation type="submission" date="2020-09" db="EMBL/GenBank/DDBJ databases">
        <authorList>
            <person name="Sun Q."/>
            <person name="Zhou Y."/>
        </authorList>
    </citation>
    <scope>NUCLEOTIDE SEQUENCE</scope>
    <source>
        <strain evidence="5">CGMCC 1.12195</strain>
    </source>
</reference>